<gene>
    <name evidence="1" type="ORF">llap_16584</name>
</gene>
<evidence type="ECO:0000313" key="2">
    <source>
        <dbReference type="Proteomes" id="UP000233556"/>
    </source>
</evidence>
<accession>A0A2I0TH32</accession>
<dbReference type="Proteomes" id="UP000233556">
    <property type="component" value="Unassembled WGS sequence"/>
</dbReference>
<dbReference type="OrthoDB" id="9415630at2759"/>
<dbReference type="AlphaFoldDB" id="A0A2I0TH32"/>
<keyword evidence="2" id="KW-1185">Reference proteome</keyword>
<evidence type="ECO:0000313" key="1">
    <source>
        <dbReference type="EMBL" id="PKU33113.1"/>
    </source>
</evidence>
<protein>
    <submittedName>
        <fullName evidence="1">Adenylate cyclase type 10-like</fullName>
    </submittedName>
</protein>
<sequence length="215" mass="23724">MELPSESDGKCNGDCSCQAIVESVLAPLAQHCLAVGDAGRAFYYLLESAAGYLYISNSSMALMKLNEAKVLRKTKATAIACFEEATFFSLKGEVKRGGGLLPYELHKAGKENDQGGFEPARKALPPELLWSLHQVSGGEVATCRYVRRAASLPQEIRRKRLASLLRQSCRLSLLEQFFHLEGTSRGQRFSDLAVRMKANMDREADSYQAADSCHR</sequence>
<reference evidence="2" key="2">
    <citation type="submission" date="2017-12" db="EMBL/GenBank/DDBJ databases">
        <title>Genome sequence of the Bar-tailed Godwit (Limosa lapponica baueri).</title>
        <authorList>
            <person name="Lima N.C.B."/>
            <person name="Parody-Merino A.M."/>
            <person name="Battley P.F."/>
            <person name="Fidler A.E."/>
            <person name="Prosdocimi F."/>
        </authorList>
    </citation>
    <scope>NUCLEOTIDE SEQUENCE [LARGE SCALE GENOMIC DNA]</scope>
</reference>
<proteinExistence type="predicted"/>
<organism evidence="1 2">
    <name type="scientific">Limosa lapponica baueri</name>
    <dbReference type="NCBI Taxonomy" id="1758121"/>
    <lineage>
        <taxon>Eukaryota</taxon>
        <taxon>Metazoa</taxon>
        <taxon>Chordata</taxon>
        <taxon>Craniata</taxon>
        <taxon>Vertebrata</taxon>
        <taxon>Euteleostomi</taxon>
        <taxon>Archelosauria</taxon>
        <taxon>Archosauria</taxon>
        <taxon>Dinosauria</taxon>
        <taxon>Saurischia</taxon>
        <taxon>Theropoda</taxon>
        <taxon>Coelurosauria</taxon>
        <taxon>Aves</taxon>
        <taxon>Neognathae</taxon>
        <taxon>Neoaves</taxon>
        <taxon>Charadriiformes</taxon>
        <taxon>Scolopacidae</taxon>
        <taxon>Limosa</taxon>
    </lineage>
</organism>
<name>A0A2I0TH32_LIMLA</name>
<reference evidence="2" key="1">
    <citation type="submission" date="2017-11" db="EMBL/GenBank/DDBJ databases">
        <authorList>
            <person name="Lima N.C."/>
            <person name="Parody-Merino A.M."/>
            <person name="Battley P.F."/>
            <person name="Fidler A.E."/>
            <person name="Prosdocimi F."/>
        </authorList>
    </citation>
    <scope>NUCLEOTIDE SEQUENCE [LARGE SCALE GENOMIC DNA]</scope>
</reference>
<dbReference type="EMBL" id="KZ510453">
    <property type="protein sequence ID" value="PKU33113.1"/>
    <property type="molecule type" value="Genomic_DNA"/>
</dbReference>